<feature type="transmembrane region" description="Helical" evidence="1">
    <location>
        <begin position="340"/>
        <end position="360"/>
    </location>
</feature>
<protein>
    <recommendedName>
        <fullName evidence="4">Transmembrane protein</fullName>
    </recommendedName>
</protein>
<accession>A0ABW4PBB4</accession>
<organism evidence="2 3">
    <name type="scientific">Rhodococcus gannanensis</name>
    <dbReference type="NCBI Taxonomy" id="1960308"/>
    <lineage>
        <taxon>Bacteria</taxon>
        <taxon>Bacillati</taxon>
        <taxon>Actinomycetota</taxon>
        <taxon>Actinomycetes</taxon>
        <taxon>Mycobacteriales</taxon>
        <taxon>Nocardiaceae</taxon>
        <taxon>Rhodococcus</taxon>
    </lineage>
</organism>
<feature type="transmembrane region" description="Helical" evidence="1">
    <location>
        <begin position="201"/>
        <end position="227"/>
    </location>
</feature>
<comment type="caution">
    <text evidence="2">The sequence shown here is derived from an EMBL/GenBank/DDBJ whole genome shotgun (WGS) entry which is preliminary data.</text>
</comment>
<feature type="transmembrane region" description="Helical" evidence="1">
    <location>
        <begin position="38"/>
        <end position="59"/>
    </location>
</feature>
<feature type="transmembrane region" description="Helical" evidence="1">
    <location>
        <begin position="143"/>
        <end position="165"/>
    </location>
</feature>
<proteinExistence type="predicted"/>
<feature type="transmembrane region" description="Helical" evidence="1">
    <location>
        <begin position="171"/>
        <end position="189"/>
    </location>
</feature>
<reference evidence="3" key="1">
    <citation type="journal article" date="2019" name="Int. J. Syst. Evol. Microbiol.">
        <title>The Global Catalogue of Microorganisms (GCM) 10K type strain sequencing project: providing services to taxonomists for standard genome sequencing and annotation.</title>
        <authorList>
            <consortium name="The Broad Institute Genomics Platform"/>
            <consortium name="The Broad Institute Genome Sequencing Center for Infectious Disease"/>
            <person name="Wu L."/>
            <person name="Ma J."/>
        </authorList>
    </citation>
    <scope>NUCLEOTIDE SEQUENCE [LARGE SCALE GENOMIC DNA]</scope>
    <source>
        <strain evidence="3">DT72</strain>
    </source>
</reference>
<dbReference type="Proteomes" id="UP001597286">
    <property type="component" value="Unassembled WGS sequence"/>
</dbReference>
<sequence length="625" mass="65427">MGANAVVVDTQGAATDSAQARTTAVGQHLRRWPPSPRVILAAALVLVAAQAVARASLVLDGHLYWDDLILAGRSSAMPLLSPEFLLYDHDGHFMPAAFLTAGVATMLAPLQWSAAAATLIALQLLAALAVLRVLWLLLGPRPVVPALLALYLFTPLTLPSLAWWAAGLNSLPMQAALAWVAGDALLLASTGRRRYALTGTVVTAVALAFFEKSVLVPFVAFAVVALVARVDGTSSPVRGAWRSGRPLWLACGAVLAVWAALYLTVVDSQLRVPAPAEAAMFVHHGTSLGVVPALVGGPWGWERWPPGPPWAIPPTGLVVAAWIVVALAAVVTLRCKQRTGWVWAAMVAYVAASEVAMMVGRSGPDTVYEIAQSLRYTSDSAVVLVLGVALLIRAPSRLDTGRTVGRHVARPPVAAAIVALIVTSSLWSTVTFARSWDANPGAGYLDIARDSLARHRDVPLLDQPVSLMTLLPVAAPWNMASRVFGPLTDRPAFASATPELRALDESGRLVSATVEPTRWVVQGQEPGCGTRIGQAGGEVPLSGPLMIWEWTVALNYHASADGTVSVALGAGSPVDVPVRAGLHQAFVRIYGTGSVLSVRPVGPGLELCIGSGTVGVVVPGTEAIP</sequence>
<evidence type="ECO:0000313" key="2">
    <source>
        <dbReference type="EMBL" id="MFD1815413.1"/>
    </source>
</evidence>
<feature type="transmembrane region" description="Helical" evidence="1">
    <location>
        <begin position="247"/>
        <end position="266"/>
    </location>
</feature>
<feature type="transmembrane region" description="Helical" evidence="1">
    <location>
        <begin position="311"/>
        <end position="333"/>
    </location>
</feature>
<name>A0ABW4PBB4_9NOCA</name>
<dbReference type="EMBL" id="JBHUFB010000020">
    <property type="protein sequence ID" value="MFD1815413.1"/>
    <property type="molecule type" value="Genomic_DNA"/>
</dbReference>
<evidence type="ECO:0000256" key="1">
    <source>
        <dbReference type="SAM" id="Phobius"/>
    </source>
</evidence>
<feature type="transmembrane region" description="Helical" evidence="1">
    <location>
        <begin position="112"/>
        <end position="131"/>
    </location>
</feature>
<gene>
    <name evidence="2" type="ORF">ACFSJG_24605</name>
</gene>
<keyword evidence="1" id="KW-1133">Transmembrane helix</keyword>
<evidence type="ECO:0008006" key="4">
    <source>
        <dbReference type="Google" id="ProtNLM"/>
    </source>
</evidence>
<feature type="transmembrane region" description="Helical" evidence="1">
    <location>
        <begin position="380"/>
        <end position="396"/>
    </location>
</feature>
<keyword evidence="3" id="KW-1185">Reference proteome</keyword>
<feature type="transmembrane region" description="Helical" evidence="1">
    <location>
        <begin position="278"/>
        <end position="299"/>
    </location>
</feature>
<feature type="transmembrane region" description="Helical" evidence="1">
    <location>
        <begin position="408"/>
        <end position="427"/>
    </location>
</feature>
<evidence type="ECO:0000313" key="3">
    <source>
        <dbReference type="Proteomes" id="UP001597286"/>
    </source>
</evidence>
<keyword evidence="1" id="KW-0472">Membrane</keyword>
<dbReference type="RefSeq" id="WP_378487841.1">
    <property type="nucleotide sequence ID" value="NZ_JBHUFB010000020.1"/>
</dbReference>
<keyword evidence="1" id="KW-0812">Transmembrane</keyword>